<organism evidence="11 12">
    <name type="scientific">Papaver atlanticum</name>
    <dbReference type="NCBI Taxonomy" id="357466"/>
    <lineage>
        <taxon>Eukaryota</taxon>
        <taxon>Viridiplantae</taxon>
        <taxon>Streptophyta</taxon>
        <taxon>Embryophyta</taxon>
        <taxon>Tracheophyta</taxon>
        <taxon>Spermatophyta</taxon>
        <taxon>Magnoliopsida</taxon>
        <taxon>Ranunculales</taxon>
        <taxon>Papaveraceae</taxon>
        <taxon>Papaveroideae</taxon>
        <taxon>Papaver</taxon>
    </lineage>
</organism>
<dbReference type="PANTHER" id="PTHR46779:SF1">
    <property type="entry name" value="BETA-1,6-GALACTOSYLTRANSFERASE GALT29A"/>
    <property type="match status" value="1"/>
</dbReference>
<evidence type="ECO:0000256" key="4">
    <source>
        <dbReference type="ARBA" id="ARBA00022679"/>
    </source>
</evidence>
<dbReference type="PANTHER" id="PTHR46779">
    <property type="entry name" value="BETA-1,6-GALACTOSYLTRANSFERASE GALT29A"/>
    <property type="match status" value="1"/>
</dbReference>
<proteinExistence type="inferred from homology"/>
<comment type="subcellular location">
    <subcellularLocation>
        <location evidence="1">Golgi apparatus membrane</location>
        <topology evidence="1">Single-pass type II membrane protein</topology>
    </subcellularLocation>
</comment>
<evidence type="ECO:0000256" key="5">
    <source>
        <dbReference type="ARBA" id="ARBA00022692"/>
    </source>
</evidence>
<evidence type="ECO:0000256" key="1">
    <source>
        <dbReference type="ARBA" id="ARBA00004323"/>
    </source>
</evidence>
<dbReference type="Pfam" id="PF00777">
    <property type="entry name" value="Glyco_transf_29"/>
    <property type="match status" value="1"/>
</dbReference>
<keyword evidence="4" id="KW-0808">Transferase</keyword>
<sequence length="367" mass="41863">MKESLRSVFTIFLFIAIATSMSYKIAVVRVFSSKPTQNGISLRLQGNEMNKTLIRYAEIDIGEEKKKKEIKYLLEGSYGGGRHGSYNRGVEYASTRGIPDSLRSRKYYKHWNKRFDADVIGELVSQVKRPVDEHYGLVNLDMKYYDSCAVVGNSGILLTNEYGDMIDKHEFVIRLNNARIRGHEKNVGKTSVSFVNSNKLLLCTRRESCFCHPYGEKVPIITCISQVTHLMDYTICNSTHKAPLLLTDARFDVLCSRITKYYSLKLFMEETGKSPEEWAPSHDGGLLHYSSGMQAVMLALGICDKVSMFGFGKSVIVKHHYHNNQKTGLHLHDYEAEYAFYRDLIENPAVVPFLVNKFKIPPVVIYH</sequence>
<accession>A0AAD4XMS3</accession>
<evidence type="ECO:0000256" key="2">
    <source>
        <dbReference type="ARBA" id="ARBA00006003"/>
    </source>
</evidence>
<keyword evidence="10" id="KW-0325">Glycoprotein</keyword>
<name>A0AAD4XMS3_9MAGN</name>
<keyword evidence="3" id="KW-0328">Glycosyltransferase</keyword>
<gene>
    <name evidence="11" type="ORF">MKW98_002846</name>
</gene>
<evidence type="ECO:0000313" key="12">
    <source>
        <dbReference type="Proteomes" id="UP001202328"/>
    </source>
</evidence>
<evidence type="ECO:0000256" key="3">
    <source>
        <dbReference type="ARBA" id="ARBA00022676"/>
    </source>
</evidence>
<dbReference type="GO" id="GO:0008373">
    <property type="term" value="F:sialyltransferase activity"/>
    <property type="evidence" value="ECO:0007669"/>
    <property type="project" value="InterPro"/>
</dbReference>
<dbReference type="InterPro" id="IPR001675">
    <property type="entry name" value="Glyco_trans_29"/>
</dbReference>
<reference evidence="11" key="1">
    <citation type="submission" date="2022-04" db="EMBL/GenBank/DDBJ databases">
        <title>A functionally conserved STORR gene fusion in Papaver species that diverged 16.8 million years ago.</title>
        <authorList>
            <person name="Catania T."/>
        </authorList>
    </citation>
    <scope>NUCLEOTIDE SEQUENCE</scope>
    <source>
        <strain evidence="11">S-188037</strain>
    </source>
</reference>
<dbReference type="InterPro" id="IPR038578">
    <property type="entry name" value="GT29-like_sf"/>
</dbReference>
<protein>
    <submittedName>
        <fullName evidence="11">Uncharacterized protein</fullName>
    </submittedName>
</protein>
<keyword evidence="8" id="KW-0333">Golgi apparatus</keyword>
<comment type="similarity">
    <text evidence="2">Belongs to the glycosyltransferase 29 family.</text>
</comment>
<keyword evidence="5" id="KW-0812">Transmembrane</keyword>
<dbReference type="Proteomes" id="UP001202328">
    <property type="component" value="Unassembled WGS sequence"/>
</dbReference>
<evidence type="ECO:0000256" key="9">
    <source>
        <dbReference type="ARBA" id="ARBA00023136"/>
    </source>
</evidence>
<keyword evidence="9" id="KW-0472">Membrane</keyword>
<dbReference type="Gene3D" id="3.90.1480.20">
    <property type="entry name" value="Glycosyl transferase family 29"/>
    <property type="match status" value="1"/>
</dbReference>
<dbReference type="AlphaFoldDB" id="A0AAD4XMS3"/>
<evidence type="ECO:0000256" key="10">
    <source>
        <dbReference type="ARBA" id="ARBA00023180"/>
    </source>
</evidence>
<keyword evidence="7" id="KW-1133">Transmembrane helix</keyword>
<dbReference type="GO" id="GO:0000139">
    <property type="term" value="C:Golgi membrane"/>
    <property type="evidence" value="ECO:0007669"/>
    <property type="project" value="UniProtKB-SubCell"/>
</dbReference>
<evidence type="ECO:0000256" key="6">
    <source>
        <dbReference type="ARBA" id="ARBA00022968"/>
    </source>
</evidence>
<keyword evidence="12" id="KW-1185">Reference proteome</keyword>
<evidence type="ECO:0000313" key="11">
    <source>
        <dbReference type="EMBL" id="KAI3924937.1"/>
    </source>
</evidence>
<keyword evidence="6" id="KW-0735">Signal-anchor</keyword>
<evidence type="ECO:0000256" key="8">
    <source>
        <dbReference type="ARBA" id="ARBA00023034"/>
    </source>
</evidence>
<dbReference type="EMBL" id="JAJJMB010008255">
    <property type="protein sequence ID" value="KAI3924937.1"/>
    <property type="molecule type" value="Genomic_DNA"/>
</dbReference>
<dbReference type="CDD" id="cd19952">
    <property type="entry name" value="GT29"/>
    <property type="match status" value="1"/>
</dbReference>
<comment type="caution">
    <text evidence="11">The sequence shown here is derived from an EMBL/GenBank/DDBJ whole genome shotgun (WGS) entry which is preliminary data.</text>
</comment>
<evidence type="ECO:0000256" key="7">
    <source>
        <dbReference type="ARBA" id="ARBA00022989"/>
    </source>
</evidence>